<protein>
    <recommendedName>
        <fullName evidence="3">RNase H type-1 domain-containing protein</fullName>
    </recommendedName>
</protein>
<organism evidence="1 2">
    <name type="scientific">Streblomastix strix</name>
    <dbReference type="NCBI Taxonomy" id="222440"/>
    <lineage>
        <taxon>Eukaryota</taxon>
        <taxon>Metamonada</taxon>
        <taxon>Preaxostyla</taxon>
        <taxon>Oxymonadida</taxon>
        <taxon>Streblomastigidae</taxon>
        <taxon>Streblomastix</taxon>
    </lineage>
</organism>
<evidence type="ECO:0000313" key="2">
    <source>
        <dbReference type="Proteomes" id="UP000324800"/>
    </source>
</evidence>
<proteinExistence type="predicted"/>
<gene>
    <name evidence="1" type="ORF">EZS28_010928</name>
</gene>
<comment type="caution">
    <text evidence="1">The sequence shown here is derived from an EMBL/GenBank/DDBJ whole genome shotgun (WGS) entry which is preliminary data.</text>
</comment>
<dbReference type="EMBL" id="SNRW01002200">
    <property type="protein sequence ID" value="KAA6393552.1"/>
    <property type="molecule type" value="Genomic_DNA"/>
</dbReference>
<name>A0A5J4WGA2_9EUKA</name>
<evidence type="ECO:0008006" key="3">
    <source>
        <dbReference type="Google" id="ProtNLM"/>
    </source>
</evidence>
<dbReference type="Proteomes" id="UP000324800">
    <property type="component" value="Unassembled WGS sequence"/>
</dbReference>
<dbReference type="AlphaFoldDB" id="A0A5J4WGA2"/>
<accession>A0A5J4WGA2</accession>
<reference evidence="1 2" key="1">
    <citation type="submission" date="2019-03" db="EMBL/GenBank/DDBJ databases">
        <title>Single cell metagenomics reveals metabolic interactions within the superorganism composed of flagellate Streblomastix strix and complex community of Bacteroidetes bacteria on its surface.</title>
        <authorList>
            <person name="Treitli S.C."/>
            <person name="Kolisko M."/>
            <person name="Husnik F."/>
            <person name="Keeling P."/>
            <person name="Hampl V."/>
        </authorList>
    </citation>
    <scope>NUCLEOTIDE SEQUENCE [LARGE SCALE GENOMIC DNA]</scope>
    <source>
        <strain evidence="1">ST1C</strain>
    </source>
</reference>
<sequence length="139" mass="15645">MEQGTETFDKQQEEDGSHILRAIPSRINLQELQIKAIIIKSDSSTAVQNLAKQRAGQTLSAEVMKIVKQRQQLKIQKQTQYIPGVSNKITHSLSRLSTQGDYSVKKEIVRAPCQAWEITPTLDSFATGENKLIDKFMAM</sequence>
<evidence type="ECO:0000313" key="1">
    <source>
        <dbReference type="EMBL" id="KAA6393552.1"/>
    </source>
</evidence>